<feature type="compositionally biased region" description="Polar residues" evidence="1">
    <location>
        <begin position="497"/>
        <end position="508"/>
    </location>
</feature>
<accession>A0A0A1TAS0</accession>
<feature type="compositionally biased region" description="Low complexity" evidence="1">
    <location>
        <begin position="202"/>
        <end position="213"/>
    </location>
</feature>
<dbReference type="HOGENOM" id="CLU_023635_0_0_1"/>
<evidence type="ECO:0000313" key="3">
    <source>
        <dbReference type="Proteomes" id="UP000039046"/>
    </source>
</evidence>
<evidence type="ECO:0000256" key="1">
    <source>
        <dbReference type="SAM" id="MobiDB-lite"/>
    </source>
</evidence>
<name>A0A0A1TAS0_9HYPO</name>
<organism evidence="2 3">
    <name type="scientific">[Torrubiella] hemipterigena</name>
    <dbReference type="NCBI Taxonomy" id="1531966"/>
    <lineage>
        <taxon>Eukaryota</taxon>
        <taxon>Fungi</taxon>
        <taxon>Dikarya</taxon>
        <taxon>Ascomycota</taxon>
        <taxon>Pezizomycotina</taxon>
        <taxon>Sordariomycetes</taxon>
        <taxon>Hypocreomycetidae</taxon>
        <taxon>Hypocreales</taxon>
        <taxon>Clavicipitaceae</taxon>
        <taxon>Clavicipitaceae incertae sedis</taxon>
        <taxon>'Torrubiella' clade</taxon>
    </lineage>
</organism>
<sequence length="591" mass="64778">MEASKDASKVAYCEDVNPDTDKSIAGTRQYARTDEGQSSTDSCAPNSPVDIASPLEGRSGASSTQDDYSDSTRSSRESLPKKSSSSKSKSKSKAEPKPTSRRTREAEPAERPRGERRSSRPEASHKRSAPPPANAKMRRPTVGHASTYPAPPSSSRRISTEDASGYPPKSHSSSNVAEPQRPRPKPRPLSYSGAPPPTANMGAAWAGPGYPAPQMGYPAGSRGHHLMPVGYPGGGEISPQSPIGPPPPFADMPMSSHDHLRQRFVSSRPPSSSSHRDPGMMYPQDEYIDPPRSRRPSRTRQDDDRMRMPPPVTIPHRTSVPHRAMSAVPQSSGMFRPPSAAGPRPQIRQNPSRAPASRRYSQEGEPDYEYGLYPEYADMPPQEPHYATQGRRNSGYYEQADMIPAGHRNRRSSGYNGGPIYGQRRAPDPMDLLSADIHENLKLSSAQQYQERVGGMQHGGPTPLTMAALNENTRRGVASSRSTRSSGSRDDSEQRHSLSTAVTSSAGGATEATVTLTVNKSVNIEFTPNGQIRMTTENHDPRLGMDRMLEDRGRGDTRSHGRPRQQSLQSRYPPQGYHQYDDRYMGQTYRA</sequence>
<gene>
    <name evidence="2" type="ORF">VHEMI02531</name>
</gene>
<dbReference type="OrthoDB" id="4898142at2759"/>
<feature type="compositionally biased region" description="Basic and acidic residues" evidence="1">
    <location>
        <begin position="536"/>
        <end position="559"/>
    </location>
</feature>
<feature type="region of interest" description="Disordered" evidence="1">
    <location>
        <begin position="529"/>
        <end position="591"/>
    </location>
</feature>
<evidence type="ECO:0000313" key="2">
    <source>
        <dbReference type="EMBL" id="CEJ82469.1"/>
    </source>
</evidence>
<feature type="region of interest" description="Disordered" evidence="1">
    <location>
        <begin position="472"/>
        <end position="508"/>
    </location>
</feature>
<feature type="compositionally biased region" description="Basic and acidic residues" evidence="1">
    <location>
        <begin position="487"/>
        <end position="496"/>
    </location>
</feature>
<keyword evidence="3" id="KW-1185">Reference proteome</keyword>
<proteinExistence type="predicted"/>
<protein>
    <submittedName>
        <fullName evidence="2">Uncharacterized protein</fullName>
    </submittedName>
</protein>
<feature type="compositionally biased region" description="Basic and acidic residues" evidence="1">
    <location>
        <begin position="92"/>
        <end position="125"/>
    </location>
</feature>
<dbReference type="EMBL" id="CDHN01000001">
    <property type="protein sequence ID" value="CEJ82469.1"/>
    <property type="molecule type" value="Genomic_DNA"/>
</dbReference>
<reference evidence="2 3" key="1">
    <citation type="journal article" date="2015" name="Genome Announc.">
        <title>Draft Genome Sequence and Gene Annotation of the Entomopathogenic Fungus Verticillium hemipterigenum.</title>
        <authorList>
            <person name="Horn F."/>
            <person name="Habel A."/>
            <person name="Scharf D.H."/>
            <person name="Dworschak J."/>
            <person name="Brakhage A.A."/>
            <person name="Guthke R."/>
            <person name="Hertweck C."/>
            <person name="Linde J."/>
        </authorList>
    </citation>
    <scope>NUCLEOTIDE SEQUENCE [LARGE SCALE GENOMIC DNA]</scope>
</reference>
<dbReference type="AlphaFoldDB" id="A0A0A1TAS0"/>
<feature type="compositionally biased region" description="Low complexity" evidence="1">
    <location>
        <begin position="475"/>
        <end position="486"/>
    </location>
</feature>
<feature type="compositionally biased region" description="Polar residues" evidence="1">
    <location>
        <begin position="36"/>
        <end position="45"/>
    </location>
</feature>
<dbReference type="Proteomes" id="UP000039046">
    <property type="component" value="Unassembled WGS sequence"/>
</dbReference>
<feature type="region of interest" description="Disordered" evidence="1">
    <location>
        <begin position="1"/>
        <end position="389"/>
    </location>
</feature>